<dbReference type="EMBL" id="JAYMGO010000003">
    <property type="protein sequence ID" value="KAL1279310.1"/>
    <property type="molecule type" value="Genomic_DNA"/>
</dbReference>
<evidence type="ECO:0000313" key="3">
    <source>
        <dbReference type="Proteomes" id="UP001558613"/>
    </source>
</evidence>
<feature type="region of interest" description="Disordered" evidence="1">
    <location>
        <begin position="56"/>
        <end position="138"/>
    </location>
</feature>
<protein>
    <submittedName>
        <fullName evidence="2">Uncharacterized protein</fullName>
    </submittedName>
</protein>
<accession>A0ABR3NS03</accession>
<reference evidence="2 3" key="1">
    <citation type="submission" date="2023-09" db="EMBL/GenBank/DDBJ databases">
        <authorList>
            <person name="Wang M."/>
        </authorList>
    </citation>
    <scope>NUCLEOTIDE SEQUENCE [LARGE SCALE GENOMIC DNA]</scope>
    <source>
        <strain evidence="2">GT-2023</strain>
        <tissue evidence="2">Liver</tissue>
    </source>
</reference>
<comment type="caution">
    <text evidence="2">The sequence shown here is derived from an EMBL/GenBank/DDBJ whole genome shotgun (WGS) entry which is preliminary data.</text>
</comment>
<name>A0ABR3NS03_9TELE</name>
<keyword evidence="3" id="KW-1185">Reference proteome</keyword>
<gene>
    <name evidence="2" type="ORF">QQF64_025983</name>
</gene>
<sequence length="195" mass="21094">MVVQERQSLVNLAQMADVDKARFLDAPVSQVGLFGDTVEDFAQQFSAVQKQSEAISHILPRRGSTKPSSAKPPAARRRGDPPAAAASARPLHHRLRRDRLSLGVEATRRKAAQPVPQRPAKTTRKTAKRPDTGNPEMRTFALRGTTTSVPPAQGRAGPEAIAAATDPGSHWSTRLSLFALEGDVPVYAIQSRHLV</sequence>
<proteinExistence type="predicted"/>
<evidence type="ECO:0000256" key="1">
    <source>
        <dbReference type="SAM" id="MobiDB-lite"/>
    </source>
</evidence>
<organism evidence="2 3">
    <name type="scientific">Cirrhinus molitorella</name>
    <name type="common">mud carp</name>
    <dbReference type="NCBI Taxonomy" id="172907"/>
    <lineage>
        <taxon>Eukaryota</taxon>
        <taxon>Metazoa</taxon>
        <taxon>Chordata</taxon>
        <taxon>Craniata</taxon>
        <taxon>Vertebrata</taxon>
        <taxon>Euteleostomi</taxon>
        <taxon>Actinopterygii</taxon>
        <taxon>Neopterygii</taxon>
        <taxon>Teleostei</taxon>
        <taxon>Ostariophysi</taxon>
        <taxon>Cypriniformes</taxon>
        <taxon>Cyprinidae</taxon>
        <taxon>Labeoninae</taxon>
        <taxon>Labeonini</taxon>
        <taxon>Cirrhinus</taxon>
    </lineage>
</organism>
<evidence type="ECO:0000313" key="2">
    <source>
        <dbReference type="EMBL" id="KAL1279310.1"/>
    </source>
</evidence>
<dbReference type="Proteomes" id="UP001558613">
    <property type="component" value="Unassembled WGS sequence"/>
</dbReference>